<proteinExistence type="predicted"/>
<dbReference type="AlphaFoldDB" id="A0A8J2V6D3"/>
<evidence type="ECO:0000313" key="1">
    <source>
        <dbReference type="EMBL" id="GGD11752.1"/>
    </source>
</evidence>
<gene>
    <name evidence="1" type="ORF">GCM10011342_20680</name>
</gene>
<name>A0A8J2V6D3_9PROT</name>
<keyword evidence="2" id="KW-1185">Reference proteome</keyword>
<comment type="caution">
    <text evidence="1">The sequence shown here is derived from an EMBL/GenBank/DDBJ whole genome shotgun (WGS) entry which is preliminary data.</text>
</comment>
<protein>
    <submittedName>
        <fullName evidence="1">Uncharacterized protein</fullName>
    </submittedName>
</protein>
<evidence type="ECO:0000313" key="2">
    <source>
        <dbReference type="Proteomes" id="UP000613582"/>
    </source>
</evidence>
<dbReference type="EMBL" id="BMGH01000001">
    <property type="protein sequence ID" value="GGD11752.1"/>
    <property type="molecule type" value="Genomic_DNA"/>
</dbReference>
<sequence length="74" mass="7473">MGIQAFGPPAAIEAFNEAFLLGLARGDTVPGNAGLILLFEQGARGQLGAIVRDDGFGPAIEPDAAVPFAGHARA</sequence>
<organism evidence="1 2">
    <name type="scientific">Aquisalinus flavus</name>
    <dbReference type="NCBI Taxonomy" id="1526572"/>
    <lineage>
        <taxon>Bacteria</taxon>
        <taxon>Pseudomonadati</taxon>
        <taxon>Pseudomonadota</taxon>
        <taxon>Alphaproteobacteria</taxon>
        <taxon>Parvularculales</taxon>
        <taxon>Parvularculaceae</taxon>
        <taxon>Aquisalinus</taxon>
    </lineage>
</organism>
<reference evidence="1" key="1">
    <citation type="journal article" date="2014" name="Int. J. Syst. Evol. Microbiol.">
        <title>Complete genome sequence of Corynebacterium casei LMG S-19264T (=DSM 44701T), isolated from a smear-ripened cheese.</title>
        <authorList>
            <consortium name="US DOE Joint Genome Institute (JGI-PGF)"/>
            <person name="Walter F."/>
            <person name="Albersmeier A."/>
            <person name="Kalinowski J."/>
            <person name="Ruckert C."/>
        </authorList>
    </citation>
    <scope>NUCLEOTIDE SEQUENCE</scope>
    <source>
        <strain evidence="1">CGMCC 1.12921</strain>
    </source>
</reference>
<reference evidence="1" key="2">
    <citation type="submission" date="2020-09" db="EMBL/GenBank/DDBJ databases">
        <authorList>
            <person name="Sun Q."/>
            <person name="Zhou Y."/>
        </authorList>
    </citation>
    <scope>NUCLEOTIDE SEQUENCE</scope>
    <source>
        <strain evidence="1">CGMCC 1.12921</strain>
    </source>
</reference>
<accession>A0A8J2V6D3</accession>
<dbReference type="Proteomes" id="UP000613582">
    <property type="component" value="Unassembled WGS sequence"/>
</dbReference>